<evidence type="ECO:0000256" key="1">
    <source>
        <dbReference type="SAM" id="MobiDB-lite"/>
    </source>
</evidence>
<comment type="caution">
    <text evidence="3">The sequence shown here is derived from an EMBL/GenBank/DDBJ whole genome shotgun (WGS) entry which is preliminary data.</text>
</comment>
<protein>
    <submittedName>
        <fullName evidence="3">Exo-alpha-sialidase</fullName>
        <ecNumber evidence="3">3.2.1.18</ecNumber>
    </submittedName>
</protein>
<dbReference type="EMBL" id="JAUFRC010000001">
    <property type="protein sequence ID" value="MDN3712989.1"/>
    <property type="molecule type" value="Genomic_DNA"/>
</dbReference>
<evidence type="ECO:0000313" key="3">
    <source>
        <dbReference type="EMBL" id="MDN3712989.1"/>
    </source>
</evidence>
<organism evidence="3 4">
    <name type="scientific">Paracoccus cavernae</name>
    <dbReference type="NCBI Taxonomy" id="1571207"/>
    <lineage>
        <taxon>Bacteria</taxon>
        <taxon>Pseudomonadati</taxon>
        <taxon>Pseudomonadota</taxon>
        <taxon>Alphaproteobacteria</taxon>
        <taxon>Rhodobacterales</taxon>
        <taxon>Paracoccaceae</taxon>
        <taxon>Paracoccus</taxon>
    </lineage>
</organism>
<dbReference type="SUPFAM" id="SSF50939">
    <property type="entry name" value="Sialidases"/>
    <property type="match status" value="1"/>
</dbReference>
<dbReference type="InterPro" id="IPR036278">
    <property type="entry name" value="Sialidase_sf"/>
</dbReference>
<dbReference type="Proteomes" id="UP001243846">
    <property type="component" value="Unassembled WGS sequence"/>
</dbReference>
<keyword evidence="3" id="KW-0326">Glycosidase</keyword>
<dbReference type="CDD" id="cd15482">
    <property type="entry name" value="Sialidase_non-viral"/>
    <property type="match status" value="1"/>
</dbReference>
<evidence type="ECO:0000313" key="4">
    <source>
        <dbReference type="Proteomes" id="UP001243846"/>
    </source>
</evidence>
<dbReference type="Gene3D" id="2.120.10.10">
    <property type="match status" value="1"/>
</dbReference>
<name>A0ABT8DCC2_9RHOB</name>
<proteinExistence type="predicted"/>
<keyword evidence="3" id="KW-0378">Hydrolase</keyword>
<sequence>MGPDEIAAAMTGTLTEVSPGRLEAFLPSPMIQNHAAFLHPLPDGALLCAWFGGTLEGKSDIAIHAAILPNGGDRWGPPRVLSFDPARSEQNPVIFTAPDGQLWLFHTAQPSGNQDECRIRMAALHLDPADPTMIRAEEGRFIDLPAGCFIRAPLVVRRDGAWLLPIFRCVTRPDRKWNGSHDVAAMGISHDGGESWVLQEIADSTGSVHMSPVELGQNHFAAFYRRRQADTVHRSESRDGGLSWSAPVPTDVPNNNSSIAAIRLADGRVAMIANPSSALTSTDRRASLYDELGEDDDRPETGGDTPDSGGCTPIWGVPRAPVALCLSEDGGLSFPLRLIIEDGPGSCTSNDLTDGRNKEMSYPWLLQGPDGSLHLAYTYHRRAIKYVRLSPEAFTQIQAESAA</sequence>
<accession>A0ABT8DCC2</accession>
<dbReference type="InterPro" id="IPR011040">
    <property type="entry name" value="Sialidase"/>
</dbReference>
<feature type="domain" description="Sialidase" evidence="2">
    <location>
        <begin position="44"/>
        <end position="375"/>
    </location>
</feature>
<feature type="region of interest" description="Disordered" evidence="1">
    <location>
        <begin position="292"/>
        <end position="313"/>
    </location>
</feature>
<gene>
    <name evidence="3" type="ORF">QWZ10_16775</name>
</gene>
<reference evidence="4" key="1">
    <citation type="journal article" date="2019" name="Int. J. Syst. Evol. Microbiol.">
        <title>The Global Catalogue of Microorganisms (GCM) 10K type strain sequencing project: providing services to taxonomists for standard genome sequencing and annotation.</title>
        <authorList>
            <consortium name="The Broad Institute Genomics Platform"/>
            <consortium name="The Broad Institute Genome Sequencing Center for Infectious Disease"/>
            <person name="Wu L."/>
            <person name="Ma J."/>
        </authorList>
    </citation>
    <scope>NUCLEOTIDE SEQUENCE [LARGE SCALE GENOMIC DNA]</scope>
    <source>
        <strain evidence="4">CECT 8482</strain>
    </source>
</reference>
<dbReference type="EC" id="3.2.1.18" evidence="3"/>
<dbReference type="PANTHER" id="PTHR43752">
    <property type="entry name" value="BNR/ASP-BOX REPEAT FAMILY PROTEIN"/>
    <property type="match status" value="1"/>
</dbReference>
<dbReference type="Pfam" id="PF13088">
    <property type="entry name" value="BNR_2"/>
    <property type="match status" value="1"/>
</dbReference>
<keyword evidence="4" id="KW-1185">Reference proteome</keyword>
<dbReference type="GO" id="GO:0004308">
    <property type="term" value="F:exo-alpha-sialidase activity"/>
    <property type="evidence" value="ECO:0007669"/>
    <property type="project" value="UniProtKB-EC"/>
</dbReference>
<evidence type="ECO:0000259" key="2">
    <source>
        <dbReference type="Pfam" id="PF13088"/>
    </source>
</evidence>
<dbReference type="PANTHER" id="PTHR43752:SF2">
    <property type="entry name" value="BNR_ASP-BOX REPEAT FAMILY PROTEIN"/>
    <property type="match status" value="1"/>
</dbReference>